<evidence type="ECO:0000256" key="3">
    <source>
        <dbReference type="ARBA" id="ARBA00022806"/>
    </source>
</evidence>
<keyword evidence="2" id="KW-0378">Hydrolase</keyword>
<dbReference type="EMBL" id="RGMI01000098">
    <property type="protein sequence ID" value="NCU50629.1"/>
    <property type="molecule type" value="Genomic_DNA"/>
</dbReference>
<evidence type="ECO:0000313" key="9">
    <source>
        <dbReference type="Proteomes" id="UP000699985"/>
    </source>
</evidence>
<dbReference type="InterPro" id="IPR014014">
    <property type="entry name" value="RNA_helicase_DEAD_Q_motif"/>
</dbReference>
<feature type="short sequence motif" description="Q motif" evidence="5">
    <location>
        <begin position="2"/>
        <end position="30"/>
    </location>
</feature>
<proteinExistence type="predicted"/>
<evidence type="ECO:0000256" key="5">
    <source>
        <dbReference type="PROSITE-ProRule" id="PRU00552"/>
    </source>
</evidence>
<name>A0A966LZL9_9PROT</name>
<dbReference type="Pfam" id="PF00270">
    <property type="entry name" value="DEAD"/>
    <property type="match status" value="1"/>
</dbReference>
<keyword evidence="3 8" id="KW-0347">Helicase</keyword>
<dbReference type="GO" id="GO:0005524">
    <property type="term" value="F:ATP binding"/>
    <property type="evidence" value="ECO:0007669"/>
    <property type="project" value="UniProtKB-KW"/>
</dbReference>
<evidence type="ECO:0000256" key="4">
    <source>
        <dbReference type="ARBA" id="ARBA00022840"/>
    </source>
</evidence>
<dbReference type="Proteomes" id="UP000699985">
    <property type="component" value="Unassembled WGS sequence"/>
</dbReference>
<dbReference type="PANTHER" id="PTHR47959">
    <property type="entry name" value="ATP-DEPENDENT RNA HELICASE RHLE-RELATED"/>
    <property type="match status" value="1"/>
</dbReference>
<feature type="non-terminal residue" evidence="8">
    <location>
        <position position="98"/>
    </location>
</feature>
<accession>A0A966LZL9</accession>
<dbReference type="GO" id="GO:0016787">
    <property type="term" value="F:hydrolase activity"/>
    <property type="evidence" value="ECO:0007669"/>
    <property type="project" value="UniProtKB-KW"/>
</dbReference>
<dbReference type="InterPro" id="IPR011545">
    <property type="entry name" value="DEAD/DEAH_box_helicase_dom"/>
</dbReference>
<organism evidence="8 9">
    <name type="scientific">Candidatus Fonsibacter lacus</name>
    <dbReference type="NCBI Taxonomy" id="2576439"/>
    <lineage>
        <taxon>Bacteria</taxon>
        <taxon>Pseudomonadati</taxon>
        <taxon>Pseudomonadota</taxon>
        <taxon>Alphaproteobacteria</taxon>
        <taxon>Candidatus Pelagibacterales</taxon>
        <taxon>Candidatus Pelagibacterales incertae sedis</taxon>
        <taxon>Candidatus Fonsibacter</taxon>
    </lineage>
</organism>
<dbReference type="InterPro" id="IPR027417">
    <property type="entry name" value="P-loop_NTPase"/>
</dbReference>
<dbReference type="GO" id="GO:0003724">
    <property type="term" value="F:RNA helicase activity"/>
    <property type="evidence" value="ECO:0007669"/>
    <property type="project" value="InterPro"/>
</dbReference>
<dbReference type="SUPFAM" id="SSF52540">
    <property type="entry name" value="P-loop containing nucleoside triphosphate hydrolases"/>
    <property type="match status" value="1"/>
</dbReference>
<dbReference type="InterPro" id="IPR050079">
    <property type="entry name" value="DEAD_box_RNA_helicase"/>
</dbReference>
<evidence type="ECO:0000256" key="2">
    <source>
        <dbReference type="ARBA" id="ARBA00022801"/>
    </source>
</evidence>
<protein>
    <submittedName>
        <fullName evidence="8">DEAD/DEAH box helicase</fullName>
    </submittedName>
</protein>
<reference evidence="8" key="1">
    <citation type="submission" date="2018-10" db="EMBL/GenBank/DDBJ databases">
        <title>Iterative Subtractive Binning of Freshwater Chronoseries Metagenomes Recovers Nearly Complete Genomes from over Four Hundred Novel Species.</title>
        <authorList>
            <person name="Rodriguez-R L.M."/>
            <person name="Tsementzi D."/>
            <person name="Luo C."/>
            <person name="Konstantinidis K.T."/>
        </authorList>
    </citation>
    <scope>NUCLEOTIDE SEQUENCE</scope>
    <source>
        <strain evidence="8">WB8_1A_003</strain>
    </source>
</reference>
<dbReference type="PANTHER" id="PTHR47959:SF1">
    <property type="entry name" value="ATP-DEPENDENT RNA HELICASE DBPA"/>
    <property type="match status" value="1"/>
</dbReference>
<evidence type="ECO:0000256" key="1">
    <source>
        <dbReference type="ARBA" id="ARBA00022741"/>
    </source>
</evidence>
<dbReference type="Gene3D" id="3.40.50.300">
    <property type="entry name" value="P-loop containing nucleotide triphosphate hydrolases"/>
    <property type="match status" value="1"/>
</dbReference>
<evidence type="ECO:0000313" key="8">
    <source>
        <dbReference type="EMBL" id="NCU50629.1"/>
    </source>
</evidence>
<dbReference type="PROSITE" id="PS51192">
    <property type="entry name" value="HELICASE_ATP_BIND_1"/>
    <property type="match status" value="1"/>
</dbReference>
<keyword evidence="1" id="KW-0547">Nucleotide-binding</keyword>
<dbReference type="InterPro" id="IPR014001">
    <property type="entry name" value="Helicase_ATP-bd"/>
</dbReference>
<feature type="domain" description="Helicase ATP-binding" evidence="6">
    <location>
        <begin position="33"/>
        <end position="98"/>
    </location>
</feature>
<dbReference type="PROSITE" id="PS51195">
    <property type="entry name" value="Q_MOTIF"/>
    <property type="match status" value="1"/>
</dbReference>
<feature type="domain" description="DEAD-box RNA helicase Q" evidence="7">
    <location>
        <begin position="2"/>
        <end position="30"/>
    </location>
</feature>
<gene>
    <name evidence="8" type="ORF">EBX29_02500</name>
</gene>
<dbReference type="AlphaFoldDB" id="A0A966LZL9"/>
<evidence type="ECO:0000259" key="7">
    <source>
        <dbReference type="PROSITE" id="PS51195"/>
    </source>
</evidence>
<dbReference type="GO" id="GO:0005829">
    <property type="term" value="C:cytosol"/>
    <property type="evidence" value="ECO:0007669"/>
    <property type="project" value="TreeGrafter"/>
</dbReference>
<dbReference type="GO" id="GO:0003676">
    <property type="term" value="F:nucleic acid binding"/>
    <property type="evidence" value="ECO:0007669"/>
    <property type="project" value="InterPro"/>
</dbReference>
<comment type="caution">
    <text evidence="8">The sequence shown here is derived from an EMBL/GenBank/DDBJ whole genome shotgun (WGS) entry which is preliminary data.</text>
</comment>
<evidence type="ECO:0000259" key="6">
    <source>
        <dbReference type="PROSITE" id="PS51192"/>
    </source>
</evidence>
<keyword evidence="4" id="KW-0067">ATP-binding</keyword>
<sequence>MINFEGFSLSQNLKNSLARMNFIVPTPIQISSIPIALEGRDILGSAQTGTGKTAAFSIPLVELLSRSKQGSALVLTPTRELANQVIAVIIQLLGKNNP</sequence>